<dbReference type="RefSeq" id="XP_043183895.1">
    <property type="nucleotide sequence ID" value="XM_043328510.1"/>
</dbReference>
<sequence length="483" mass="54263">MSSQMSFSSTNSTSVGTQSSREPLPFLVAQYEGQKFTVLRSISYQSTIASVKRNIASLQETLDDHIFILAILPGVCDYVRITKDVWASLCDKLMVVRVEQDTYDWSKSSKRECSPEIRTDKKRAKYNRPSSDQGLPVGENAVAESSQVLARAMRDCRESHGGQFSNIEHGSPWGGGKNIGQMKFNKRRTKRGPNLKPSTWSYSNDGLDRFSPNHRAEGDIHLSPKHSDSDSFDHWDTIASLKRNISGLKVIPNDQIFISAFIEEVDDHVRITEDVWTSLCPNLVAIRVGQNTCDRSRSLGRESSPDAWADKIYLESTRPRSQQALENAMQSNSQVLGAKAVGSYGIAYEDSDSDLDDPEISPWGEKGPMKYGYRPTMKVPPPKPLTWSYFKDGIDRNSPDHRDVGDVHVSRSPSGSEGCPFSHWVCLIRKGEKQWVKAAQGYAHPTQKDYVLRCGTVCTPPRWVLPKSLDCANYRKQVQRNSY</sequence>
<evidence type="ECO:0000313" key="2">
    <source>
        <dbReference type="EMBL" id="QRW23658.1"/>
    </source>
</evidence>
<name>A0A8H8P2W7_9AGAM</name>
<evidence type="ECO:0000313" key="3">
    <source>
        <dbReference type="Proteomes" id="UP000650533"/>
    </source>
</evidence>
<proteinExistence type="predicted"/>
<gene>
    <name evidence="2" type="ORF">RhiXN_08694</name>
</gene>
<feature type="region of interest" description="Disordered" evidence="1">
    <location>
        <begin position="109"/>
        <end position="137"/>
    </location>
</feature>
<dbReference type="Proteomes" id="UP000650533">
    <property type="component" value="Chromosome 10"/>
</dbReference>
<evidence type="ECO:0000256" key="1">
    <source>
        <dbReference type="SAM" id="MobiDB-lite"/>
    </source>
</evidence>
<accession>A0A8H8P2W7</accession>
<reference evidence="2" key="1">
    <citation type="submission" date="2020-05" db="EMBL/GenBank/DDBJ databases">
        <title>Evolutionary and genomic comparisons of hybrid uninucleate and nonhybrid Rhizoctonia fungi.</title>
        <authorList>
            <person name="Li C."/>
            <person name="Chen X."/>
        </authorList>
    </citation>
    <scope>NUCLEOTIDE SEQUENCE</scope>
    <source>
        <strain evidence="2">AG-1 IA</strain>
    </source>
</reference>
<dbReference type="GeneID" id="67030973"/>
<protein>
    <submittedName>
        <fullName evidence="2">Ubiquitin family protein</fullName>
    </submittedName>
</protein>
<feature type="compositionally biased region" description="Basic and acidic residues" evidence="1">
    <location>
        <begin position="109"/>
        <end position="119"/>
    </location>
</feature>
<dbReference type="AlphaFoldDB" id="A0A8H8P2W7"/>
<dbReference type="KEGG" id="rsx:RhiXN_08694"/>
<organism evidence="2 3">
    <name type="scientific">Rhizoctonia solani</name>
    <dbReference type="NCBI Taxonomy" id="456999"/>
    <lineage>
        <taxon>Eukaryota</taxon>
        <taxon>Fungi</taxon>
        <taxon>Dikarya</taxon>
        <taxon>Basidiomycota</taxon>
        <taxon>Agaricomycotina</taxon>
        <taxon>Agaricomycetes</taxon>
        <taxon>Cantharellales</taxon>
        <taxon>Ceratobasidiaceae</taxon>
        <taxon>Rhizoctonia</taxon>
    </lineage>
</organism>
<dbReference type="EMBL" id="CP059667">
    <property type="protein sequence ID" value="QRW23658.1"/>
    <property type="molecule type" value="Genomic_DNA"/>
</dbReference>